<dbReference type="EMBL" id="CP014873">
    <property type="protein sequence ID" value="ANK63207.1"/>
    <property type="molecule type" value="Genomic_DNA"/>
</dbReference>
<dbReference type="InterPro" id="IPR052344">
    <property type="entry name" value="Transposase-related"/>
</dbReference>
<evidence type="ECO:0000313" key="8">
    <source>
        <dbReference type="EMBL" id="ANK62572.1"/>
    </source>
</evidence>
<dbReference type="Pfam" id="PF03050">
    <property type="entry name" value="DDE_Tnp_IS66"/>
    <property type="match status" value="1"/>
</dbReference>
<evidence type="ECO:0000313" key="6">
    <source>
        <dbReference type="EMBL" id="ANK62516.1"/>
    </source>
</evidence>
<evidence type="ECO:0000313" key="13">
    <source>
        <dbReference type="EMBL" id="ANK63207.1"/>
    </source>
</evidence>
<feature type="domain" description="Transposase IS66 C-terminal" evidence="5">
    <location>
        <begin position="445"/>
        <end position="473"/>
    </location>
</feature>
<accession>A0A192H1Y3</accession>
<evidence type="ECO:0000313" key="14">
    <source>
        <dbReference type="EMBL" id="ANK63460.1"/>
    </source>
</evidence>
<evidence type="ECO:0000313" key="15">
    <source>
        <dbReference type="Proteomes" id="UP000078582"/>
    </source>
</evidence>
<dbReference type="EMBL" id="CP014873">
    <property type="protein sequence ID" value="ANK62790.1"/>
    <property type="molecule type" value="Genomic_DNA"/>
</dbReference>
<dbReference type="InterPro" id="IPR024474">
    <property type="entry name" value="Znf_dom_IS66"/>
</dbReference>
<organism evidence="10 15">
    <name type="scientific">Loigolactobacillus backii</name>
    <dbReference type="NCBI Taxonomy" id="375175"/>
    <lineage>
        <taxon>Bacteria</taxon>
        <taxon>Bacillati</taxon>
        <taxon>Bacillota</taxon>
        <taxon>Bacilli</taxon>
        <taxon>Lactobacillales</taxon>
        <taxon>Lactobacillaceae</taxon>
        <taxon>Loigolactobacillus</taxon>
    </lineage>
</organism>
<evidence type="ECO:0000259" key="2">
    <source>
        <dbReference type="Pfam" id="PF03050"/>
    </source>
</evidence>
<evidence type="ECO:0000313" key="7">
    <source>
        <dbReference type="EMBL" id="ANK62519.1"/>
    </source>
</evidence>
<dbReference type="EMBL" id="CP014873">
    <property type="protein sequence ID" value="ANK63460.1"/>
    <property type="molecule type" value="Genomic_DNA"/>
</dbReference>
<dbReference type="KEGG" id="lbt:AYR52_07490"/>
<dbReference type="EMBL" id="CP014873">
    <property type="protein sequence ID" value="ANK62572.1"/>
    <property type="molecule type" value="Genomic_DNA"/>
</dbReference>
<dbReference type="KEGG" id="lbt:AYR52_12675"/>
<dbReference type="EMBL" id="CP014873">
    <property type="protein sequence ID" value="ANK62516.1"/>
    <property type="molecule type" value="Genomic_DNA"/>
</dbReference>
<evidence type="ECO:0000313" key="9">
    <source>
        <dbReference type="EMBL" id="ANK62790.1"/>
    </source>
</evidence>
<evidence type="ECO:0000256" key="1">
    <source>
        <dbReference type="SAM" id="MobiDB-lite"/>
    </source>
</evidence>
<dbReference type="EMBL" id="CP014873">
    <property type="protein sequence ID" value="ANK62819.1"/>
    <property type="molecule type" value="Genomic_DNA"/>
</dbReference>
<evidence type="ECO:0000259" key="3">
    <source>
        <dbReference type="Pfam" id="PF13005"/>
    </source>
</evidence>
<dbReference type="KEGG" id="lbt:AYR52_00865"/>
<feature type="domain" description="Transposase IS66 central" evidence="2">
    <location>
        <begin position="159"/>
        <end position="438"/>
    </location>
</feature>
<evidence type="ECO:0000313" key="10">
    <source>
        <dbReference type="EMBL" id="ANK62819.1"/>
    </source>
</evidence>
<feature type="domain" description="Transposase IS66 zinc-finger binding" evidence="3">
    <location>
        <begin position="97"/>
        <end position="139"/>
    </location>
</feature>
<dbReference type="InterPro" id="IPR024463">
    <property type="entry name" value="Transposase_TnpC_homeodom"/>
</dbReference>
<dbReference type="EMBL" id="CP014873">
    <property type="protein sequence ID" value="ANK62519.1"/>
    <property type="molecule type" value="Genomic_DNA"/>
</dbReference>
<dbReference type="AlphaFoldDB" id="A0A192H1Y3"/>
<dbReference type="Pfam" id="PF13817">
    <property type="entry name" value="DDE_Tnp_IS66_C"/>
    <property type="match status" value="1"/>
</dbReference>
<dbReference type="PANTHER" id="PTHR33678">
    <property type="entry name" value="BLL1576 PROTEIN"/>
    <property type="match status" value="1"/>
</dbReference>
<dbReference type="EMBL" id="CP014873">
    <property type="protein sequence ID" value="ANK62822.1"/>
    <property type="molecule type" value="Genomic_DNA"/>
</dbReference>
<feature type="domain" description="Transposase TnpC homeodomain" evidence="4">
    <location>
        <begin position="16"/>
        <end position="88"/>
    </location>
</feature>
<dbReference type="OrthoDB" id="9760067at2"/>
<dbReference type="GeneID" id="42983027"/>
<reference evidence="10 15" key="1">
    <citation type="submission" date="2016-03" db="EMBL/GenBank/DDBJ databases">
        <title>Pediococcus and Lactobacillus from brewery environment - whole genome sequencing and assembly.</title>
        <authorList>
            <person name="Behr J."/>
            <person name="Geissler A.J."/>
            <person name="Vogel R.F."/>
        </authorList>
    </citation>
    <scope>NUCLEOTIDE SEQUENCE [LARGE SCALE GENOMIC DNA]</scope>
    <source>
        <strain evidence="10 15">TMW 1.1989</strain>
    </source>
</reference>
<evidence type="ECO:0000313" key="12">
    <source>
        <dbReference type="EMBL" id="ANK62994.1"/>
    </source>
</evidence>
<dbReference type="Pfam" id="PF13007">
    <property type="entry name" value="LZ_Tnp_IS66"/>
    <property type="match status" value="1"/>
</dbReference>
<dbReference type="KEGG" id="lbt:AYR52_00570"/>
<dbReference type="KEGG" id="lbt:AYR52_03220"/>
<dbReference type="KEGG" id="lbt:AYR52_01435"/>
<dbReference type="KEGG" id="lbt:AYR52_03485"/>
<keyword evidence="15" id="KW-1185">Reference proteome</keyword>
<gene>
    <name evidence="6" type="ORF">AYR53_06900</name>
    <name evidence="7" type="ORF">AYR53_06915</name>
    <name evidence="8" type="ORF">AYR53_07190</name>
    <name evidence="9" type="ORF">AYR53_08520</name>
    <name evidence="10" type="ORF">AYR53_08665</name>
    <name evidence="11" type="ORF">AYR53_08685</name>
    <name evidence="12" type="ORF">AYR53_09610</name>
    <name evidence="13" type="ORF">AYR53_10785</name>
    <name evidence="14" type="ORF">AYR53_12220</name>
</gene>
<dbReference type="Pfam" id="PF13005">
    <property type="entry name" value="zf-IS66"/>
    <property type="match status" value="1"/>
</dbReference>
<evidence type="ECO:0000259" key="4">
    <source>
        <dbReference type="Pfam" id="PF13007"/>
    </source>
</evidence>
<dbReference type="InterPro" id="IPR004291">
    <property type="entry name" value="Transposase_IS66_central"/>
</dbReference>
<dbReference type="RefSeq" id="WP_068222405.1">
    <property type="nucleotide sequence ID" value="NZ_CP014623.1"/>
</dbReference>
<protein>
    <submittedName>
        <fullName evidence="10">Transposase</fullName>
    </submittedName>
</protein>
<dbReference type="KEGG" id="lbt:AYR52_04710"/>
<dbReference type="NCBIfam" id="NF033517">
    <property type="entry name" value="transpos_IS66"/>
    <property type="match status" value="1"/>
</dbReference>
<evidence type="ECO:0000313" key="11">
    <source>
        <dbReference type="EMBL" id="ANK62822.1"/>
    </source>
</evidence>
<proteinExistence type="predicted"/>
<name>A0A192H1Y3_9LACO</name>
<dbReference type="InterPro" id="IPR039552">
    <property type="entry name" value="IS66_C"/>
</dbReference>
<evidence type="ECO:0000259" key="5">
    <source>
        <dbReference type="Pfam" id="PF13817"/>
    </source>
</evidence>
<dbReference type="Proteomes" id="UP000078582">
    <property type="component" value="Chromosome"/>
</dbReference>
<feature type="region of interest" description="Disordered" evidence="1">
    <location>
        <begin position="49"/>
        <end position="81"/>
    </location>
</feature>
<dbReference type="STRING" id="375175.AYR53_06900"/>
<sequence length="502" mass="57390">MTPEEEIIALRKQVAELTEMVAYLTKKIYGQKSEQIDPNQLSLLEGNDGVFITPEQPGQQSDADQVPAKKKRKKTRQETLSRDLPVRETVIDLPTQQCAYGHELTPVGKKFVREEVHFIPAKLYREHIYTQTYKCSECELEAGSAHLVQAQTPVALIPHSLASASLVAEIIHKKFLLATPLYRQLADWQRLGIALSEATISNWIIKTSQLVEPIYNLLQQRLSNQRYLQGDETPMQVLREPGKTAAAKSYMWVARTVKQSPQQIIFYAYGSTRSGTFAQKLYRNFTGILQCDGYTGYNLLENSVTRIGCWAHVRRKFYDATQANGKPISSVPLALIDEMFALERQWQHFSPRVRRRRRRSKVRKLLKRFWQWIDSADVLPKSRLGKAVTYAIDQRSTLERLVNVGIMDWSNNAAERNMKSLVIGRKNWLFSTSQAGARSTAIWLTLVESAKANGLDPRGYITYLLKTMPQHPSFTDLAQLEGYLPWNYSGARHQDRNKASNE</sequence>
<dbReference type="KEGG" id="lbt:AYR52_04880"/>
<dbReference type="PANTHER" id="PTHR33678:SF1">
    <property type="entry name" value="BLL1576 PROTEIN"/>
    <property type="match status" value="1"/>
</dbReference>
<dbReference type="EMBL" id="CP014873">
    <property type="protein sequence ID" value="ANK62994.1"/>
    <property type="molecule type" value="Genomic_DNA"/>
</dbReference>
<dbReference type="KEGG" id="lbt:AYR52_05670"/>